<dbReference type="Pfam" id="PF04199">
    <property type="entry name" value="Cyclase"/>
    <property type="match status" value="1"/>
</dbReference>
<accession>A0A367R5V5</accession>
<protein>
    <submittedName>
        <fullName evidence="1">Cyclase</fullName>
    </submittedName>
</protein>
<dbReference type="GO" id="GO:0004061">
    <property type="term" value="F:arylformamidase activity"/>
    <property type="evidence" value="ECO:0007669"/>
    <property type="project" value="InterPro"/>
</dbReference>
<dbReference type="EMBL" id="LXQE01000174">
    <property type="protein sequence ID" value="RCJ31499.1"/>
    <property type="molecule type" value="Genomic_DNA"/>
</dbReference>
<dbReference type="InterPro" id="IPR037175">
    <property type="entry name" value="KFase_sf"/>
</dbReference>
<sequence length="240" mass="26216">MIQPQSQNSITYTRVIHLSHVIDVDIPQWSGDPTVEFETVAELNNDGYYLRRFSLGEHSATHINAPNSFHSYAVGIDQYPAQSLVVPAVVINICQATAVNPDYALTIADVLAWEEEYGEVSSGCVVILNTGWQKKWFDKSAFLNHDAQGIPHFPGFGSDATQFLLDKRQIIGVGIDTHGVDPGQDNSFAINRLVLEKPRIVLENLTNLDQLPPKGTTLAIAPLRLRGGSGSPVGVLAFVP</sequence>
<evidence type="ECO:0000313" key="1">
    <source>
        <dbReference type="EMBL" id="RCJ31499.1"/>
    </source>
</evidence>
<dbReference type="Proteomes" id="UP000252085">
    <property type="component" value="Unassembled WGS sequence"/>
</dbReference>
<dbReference type="PANTHER" id="PTHR31118">
    <property type="entry name" value="CYCLASE-LIKE PROTEIN 2"/>
    <property type="match status" value="1"/>
</dbReference>
<gene>
    <name evidence="1" type="ORF">A6769_30615</name>
</gene>
<evidence type="ECO:0000313" key="2">
    <source>
        <dbReference type="Proteomes" id="UP000252085"/>
    </source>
</evidence>
<proteinExistence type="predicted"/>
<dbReference type="GO" id="GO:0019441">
    <property type="term" value="P:L-tryptophan catabolic process to kynurenine"/>
    <property type="evidence" value="ECO:0007669"/>
    <property type="project" value="InterPro"/>
</dbReference>
<dbReference type="PANTHER" id="PTHR31118:SF12">
    <property type="entry name" value="CYCLASE-LIKE PROTEIN 2"/>
    <property type="match status" value="1"/>
</dbReference>
<organism evidence="1 2">
    <name type="scientific">Nostoc punctiforme NIES-2108</name>
    <dbReference type="NCBI Taxonomy" id="1356359"/>
    <lineage>
        <taxon>Bacteria</taxon>
        <taxon>Bacillati</taxon>
        <taxon>Cyanobacteriota</taxon>
        <taxon>Cyanophyceae</taxon>
        <taxon>Nostocales</taxon>
        <taxon>Nostocaceae</taxon>
        <taxon>Nostoc</taxon>
    </lineage>
</organism>
<dbReference type="AlphaFoldDB" id="A0A367R5V5"/>
<dbReference type="InterPro" id="IPR007325">
    <property type="entry name" value="KFase/CYL"/>
</dbReference>
<comment type="caution">
    <text evidence="1">The sequence shown here is derived from an EMBL/GenBank/DDBJ whole genome shotgun (WGS) entry which is preliminary data.</text>
</comment>
<name>A0A367R5V5_NOSPU</name>
<dbReference type="SUPFAM" id="SSF102198">
    <property type="entry name" value="Putative cyclase"/>
    <property type="match status" value="1"/>
</dbReference>
<dbReference type="Gene3D" id="3.50.30.50">
    <property type="entry name" value="Putative cyclase"/>
    <property type="match status" value="1"/>
</dbReference>
<reference evidence="1 2" key="1">
    <citation type="submission" date="2016-04" db="EMBL/GenBank/DDBJ databases">
        <authorList>
            <person name="Evans L.H."/>
            <person name="Alamgir A."/>
            <person name="Owens N."/>
            <person name="Weber N.D."/>
            <person name="Virtaneva K."/>
            <person name="Barbian K."/>
            <person name="Babar A."/>
            <person name="Rosenke K."/>
        </authorList>
    </citation>
    <scope>NUCLEOTIDE SEQUENCE [LARGE SCALE GENOMIC DNA]</scope>
    <source>
        <strain evidence="1">NIES-2108</strain>
    </source>
</reference>